<evidence type="ECO:0000313" key="2">
    <source>
        <dbReference type="EMBL" id="MCJ1959340.1"/>
    </source>
</evidence>
<feature type="compositionally biased region" description="Low complexity" evidence="1">
    <location>
        <begin position="84"/>
        <end position="99"/>
    </location>
</feature>
<reference evidence="2" key="1">
    <citation type="submission" date="2022-03" db="EMBL/GenBank/DDBJ databases">
        <title>Identification of a novel bacterium isolated from mangrove sediments.</title>
        <authorList>
            <person name="Pan X."/>
        </authorList>
    </citation>
    <scope>NUCLEOTIDE SEQUENCE</scope>
    <source>
        <strain evidence="2">B2637</strain>
    </source>
</reference>
<sequence length="250" mass="26410">MNISPQQFRAYADGELSGEEARAVEEAIAADPDLAARLEKVRRAKGKVRPLPLSAARRAREDHAAAREGAILDFTAARARREQANAAGEPRRPGAAPRGKVPIFQRPGLALGLSLALVLGVLIGSSLDLARFAETSGQDAAGQEVGNVRDAGDRLLAAGTLATALESYPHTSPRDERLFPVLATYHRDDGTYCRRFAGPIGAGLACREADAWRLIALDADGRADLVQPGLHLGAPLSAEAEAEVLSAGWP</sequence>
<protein>
    <recommendedName>
        <fullName evidence="4">Zinc-finger domain-containing protein</fullName>
    </recommendedName>
</protein>
<dbReference type="Proteomes" id="UP001162802">
    <property type="component" value="Unassembled WGS sequence"/>
</dbReference>
<dbReference type="EMBL" id="JALHAT010000002">
    <property type="protein sequence ID" value="MCJ1959340.1"/>
    <property type="molecule type" value="Genomic_DNA"/>
</dbReference>
<comment type="caution">
    <text evidence="2">The sequence shown here is derived from an EMBL/GenBank/DDBJ whole genome shotgun (WGS) entry which is preliminary data.</text>
</comment>
<evidence type="ECO:0008006" key="4">
    <source>
        <dbReference type="Google" id="ProtNLM"/>
    </source>
</evidence>
<evidence type="ECO:0000313" key="3">
    <source>
        <dbReference type="Proteomes" id="UP001162802"/>
    </source>
</evidence>
<proteinExistence type="predicted"/>
<evidence type="ECO:0000256" key="1">
    <source>
        <dbReference type="SAM" id="MobiDB-lite"/>
    </source>
</evidence>
<accession>A0ABT0A808</accession>
<dbReference type="RefSeq" id="WP_243796536.1">
    <property type="nucleotide sequence ID" value="NZ_JALHAT010000002.1"/>
</dbReference>
<organism evidence="2 3">
    <name type="scientific">Novosphingobium mangrovi</name>
    <name type="common">ex Hu et al. 2023</name>
    <dbReference type="NCBI Taxonomy" id="2930094"/>
    <lineage>
        <taxon>Bacteria</taxon>
        <taxon>Pseudomonadati</taxon>
        <taxon>Pseudomonadota</taxon>
        <taxon>Alphaproteobacteria</taxon>
        <taxon>Sphingomonadales</taxon>
        <taxon>Sphingomonadaceae</taxon>
        <taxon>Novosphingobium</taxon>
    </lineage>
</organism>
<gene>
    <name evidence="2" type="ORF">MTR65_01425</name>
</gene>
<name>A0ABT0A808_9SPHN</name>
<keyword evidence="3" id="KW-1185">Reference proteome</keyword>
<feature type="region of interest" description="Disordered" evidence="1">
    <location>
        <begin position="81"/>
        <end position="100"/>
    </location>
</feature>